<reference evidence="2" key="1">
    <citation type="submission" date="2021-06" db="EMBL/GenBank/DDBJ databases">
        <title>Thalassococcus sp. CAU 1522 isolated from sea sand, Republic of Korea.</title>
        <authorList>
            <person name="Kim W."/>
        </authorList>
    </citation>
    <scope>NUCLEOTIDE SEQUENCE</scope>
    <source>
        <strain evidence="2">CAU 1522</strain>
    </source>
</reference>
<dbReference type="Pfam" id="PF00534">
    <property type="entry name" value="Glycos_transf_1"/>
    <property type="match status" value="1"/>
</dbReference>
<name>A0ABS6N6I2_9RHOB</name>
<dbReference type="PANTHER" id="PTHR46401">
    <property type="entry name" value="GLYCOSYLTRANSFERASE WBBK-RELATED"/>
    <property type="match status" value="1"/>
</dbReference>
<comment type="caution">
    <text evidence="2">The sequence shown here is derived from an EMBL/GenBank/DDBJ whole genome shotgun (WGS) entry which is preliminary data.</text>
</comment>
<evidence type="ECO:0000259" key="1">
    <source>
        <dbReference type="Pfam" id="PF00534"/>
    </source>
</evidence>
<dbReference type="EMBL" id="JAHRWL010000001">
    <property type="protein sequence ID" value="MBV2359626.1"/>
    <property type="molecule type" value="Genomic_DNA"/>
</dbReference>
<organism evidence="2 3">
    <name type="scientific">Thalassococcus arenae</name>
    <dbReference type="NCBI Taxonomy" id="2851652"/>
    <lineage>
        <taxon>Bacteria</taxon>
        <taxon>Pseudomonadati</taxon>
        <taxon>Pseudomonadota</taxon>
        <taxon>Alphaproteobacteria</taxon>
        <taxon>Rhodobacterales</taxon>
        <taxon>Roseobacteraceae</taxon>
        <taxon>Thalassococcus</taxon>
    </lineage>
</organism>
<keyword evidence="3" id="KW-1185">Reference proteome</keyword>
<proteinExistence type="predicted"/>
<sequence>MAPTIAEPTRLLDLTRLVSRAGQVQTGVDRVEYAYLARLLEGAAPLFGLVRTSLGFVLLDRAGCAGLKARLDGGGWGPADRLARIKPKLDPMRARAEADLRRICLDRCLAVRLSRMLARHLPEGVHYINTGHTNLTERVLSALRLRKARVAVMVHDAIPLDFPHFQRPGTVEPFRGFLRRAGALSDLVICNSQHTRNRLAAHLDPLGLTPETVVAPLGVTPPVAGPPPDGPWTGKTWFVTLGTIEPRKNHALLLDLWDEVPDAHLLVIGNRGWNNAAVFAALDRGHPRIHELTGLPDMDVFGLLRESAGLLHPSLAEGYGFPPAEAAALEVPVLCNDLEVYREIVGDIPVYADVSDRYLWLTTIKRLVDDHREGRKSGTAPRFRAPGWDAHFNTVLTLI</sequence>
<protein>
    <submittedName>
        <fullName evidence="2">Glycosyltransferase family 4 protein</fullName>
    </submittedName>
</protein>
<dbReference type="RefSeq" id="WP_217777424.1">
    <property type="nucleotide sequence ID" value="NZ_JAHRWL010000001.1"/>
</dbReference>
<accession>A0ABS6N6I2</accession>
<dbReference type="InterPro" id="IPR001296">
    <property type="entry name" value="Glyco_trans_1"/>
</dbReference>
<evidence type="ECO:0000313" key="3">
    <source>
        <dbReference type="Proteomes" id="UP001166293"/>
    </source>
</evidence>
<gene>
    <name evidence="2" type="ORF">KUH32_07560</name>
</gene>
<dbReference type="Proteomes" id="UP001166293">
    <property type="component" value="Unassembled WGS sequence"/>
</dbReference>
<dbReference type="PANTHER" id="PTHR46401:SF8">
    <property type="entry name" value="BLL6006 PROTEIN"/>
    <property type="match status" value="1"/>
</dbReference>
<feature type="domain" description="Glycosyl transferase family 1" evidence="1">
    <location>
        <begin position="234"/>
        <end position="347"/>
    </location>
</feature>
<dbReference type="CDD" id="cd03809">
    <property type="entry name" value="GT4_MtfB-like"/>
    <property type="match status" value="1"/>
</dbReference>
<evidence type="ECO:0000313" key="2">
    <source>
        <dbReference type="EMBL" id="MBV2359626.1"/>
    </source>
</evidence>